<accession>A0A849HHL5</accession>
<gene>
    <name evidence="3" type="ORF">HJG52_11860</name>
</gene>
<evidence type="ECO:0000256" key="1">
    <source>
        <dbReference type="SAM" id="MobiDB-lite"/>
    </source>
</evidence>
<evidence type="ECO:0000313" key="4">
    <source>
        <dbReference type="Proteomes" id="UP000588586"/>
    </source>
</evidence>
<dbReference type="Proteomes" id="UP000588586">
    <property type="component" value="Unassembled WGS sequence"/>
</dbReference>
<dbReference type="PROSITE" id="PS51257">
    <property type="entry name" value="PROKAR_LIPOPROTEIN"/>
    <property type="match status" value="1"/>
</dbReference>
<keyword evidence="4" id="KW-1185">Reference proteome</keyword>
<dbReference type="Gene3D" id="3.40.50.1820">
    <property type="entry name" value="alpha/beta hydrolase"/>
    <property type="match status" value="1"/>
</dbReference>
<protein>
    <submittedName>
        <fullName evidence="3">Uncharacterized protein</fullName>
    </submittedName>
</protein>
<proteinExistence type="predicted"/>
<evidence type="ECO:0000256" key="2">
    <source>
        <dbReference type="SAM" id="SignalP"/>
    </source>
</evidence>
<feature type="signal peptide" evidence="2">
    <location>
        <begin position="1"/>
        <end position="19"/>
    </location>
</feature>
<dbReference type="EMBL" id="JABEPQ010000002">
    <property type="protein sequence ID" value="NNM46699.1"/>
    <property type="molecule type" value="Genomic_DNA"/>
</dbReference>
<reference evidence="3 4" key="1">
    <citation type="submission" date="2020-04" db="EMBL/GenBank/DDBJ databases">
        <title>Knoellia sp. isolate from air conditioner.</title>
        <authorList>
            <person name="Chea S."/>
            <person name="Kim D.-U."/>
        </authorList>
    </citation>
    <scope>NUCLEOTIDE SEQUENCE [LARGE SCALE GENOMIC DNA]</scope>
    <source>
        <strain evidence="3 4">DB2414S</strain>
    </source>
</reference>
<organism evidence="3 4">
    <name type="scientific">Knoellia koreensis</name>
    <dbReference type="NCBI Taxonomy" id="2730921"/>
    <lineage>
        <taxon>Bacteria</taxon>
        <taxon>Bacillati</taxon>
        <taxon>Actinomycetota</taxon>
        <taxon>Actinomycetes</taxon>
        <taxon>Micrococcales</taxon>
        <taxon>Intrasporangiaceae</taxon>
        <taxon>Knoellia</taxon>
    </lineage>
</organism>
<evidence type="ECO:0000313" key="3">
    <source>
        <dbReference type="EMBL" id="NNM46699.1"/>
    </source>
</evidence>
<name>A0A849HHL5_9MICO</name>
<dbReference type="InterPro" id="IPR029058">
    <property type="entry name" value="AB_hydrolase_fold"/>
</dbReference>
<feature type="region of interest" description="Disordered" evidence="1">
    <location>
        <begin position="21"/>
        <end position="40"/>
    </location>
</feature>
<feature type="chain" id="PRO_5039260621" evidence="2">
    <location>
        <begin position="20"/>
        <end position="269"/>
    </location>
</feature>
<dbReference type="AlphaFoldDB" id="A0A849HHL5"/>
<comment type="caution">
    <text evidence="3">The sequence shown here is derived from an EMBL/GenBank/DDBJ whole genome shotgun (WGS) entry which is preliminary data.</text>
</comment>
<dbReference type="RefSeq" id="WP_171243767.1">
    <property type="nucleotide sequence ID" value="NZ_JABEPQ010000002.1"/>
</dbReference>
<dbReference type="SUPFAM" id="SSF53474">
    <property type="entry name" value="alpha/beta-Hydrolases"/>
    <property type="match status" value="1"/>
</dbReference>
<keyword evidence="2" id="KW-0732">Signal</keyword>
<sequence length="269" mass="27075">MKRLAAVLAAVVVLLAACGGSGDPASGPTRSTPTPLPTPTVTSIQDRCKVPFDGGELISLDGPDGSVVTGASIGDGETAAVYLHQTAPSGFCGWVSYAGWAAGKGVRGVLIDLCGWGKSQCKGAFAEDPTAQVKLAVDWTRQQGAKRVTIVGASLGGATALAAGGKAGADGVVDLSGPFSYQGLPTAAEATPAITVPLLIAMATTDLEMEPAKVEAALKASPAKQKRYVATESGHGWGMLNKGTDADPQWTPLATTVLQWAKGDVSSAG</sequence>